<reference evidence="7 8" key="1">
    <citation type="submission" date="2016-04" db="EMBL/GenBank/DDBJ databases">
        <title>Genome analysis of Thermosulfurimonas dismutans, the first thermophilic sulfur-disproportionating bacterium of the phylum Thermodesulfobacteria.</title>
        <authorList>
            <person name="Mardanov A.V."/>
            <person name="Beletsky A.V."/>
            <person name="Kadnikov V.V."/>
            <person name="Slobodkin A.I."/>
            <person name="Ravin N.V."/>
        </authorList>
    </citation>
    <scope>NUCLEOTIDE SEQUENCE [LARGE SCALE GENOMIC DNA]</scope>
    <source>
        <strain evidence="7 8">S95</strain>
    </source>
</reference>
<evidence type="ECO:0000256" key="5">
    <source>
        <dbReference type="ARBA" id="ARBA00023172"/>
    </source>
</evidence>
<dbReference type="PANTHER" id="PTHR33217">
    <property type="entry name" value="TRANSPOSASE FOR INSERTION SEQUENCE ELEMENT IS1081"/>
    <property type="match status" value="1"/>
</dbReference>
<dbReference type="InterPro" id="IPR001207">
    <property type="entry name" value="Transposase_mutator"/>
</dbReference>
<dbReference type="GO" id="GO:0006313">
    <property type="term" value="P:DNA transposition"/>
    <property type="evidence" value="ECO:0007669"/>
    <property type="project" value="UniProtKB-UniRule"/>
</dbReference>
<keyword evidence="3 6" id="KW-0815">Transposition</keyword>
<name>A0A179D2L1_9BACT</name>
<proteinExistence type="inferred from homology"/>
<comment type="function">
    <text evidence="1 6">Required for the transposition of the insertion element.</text>
</comment>
<comment type="caution">
    <text evidence="7">The sequence shown here is derived from an EMBL/GenBank/DDBJ whole genome shotgun (WGS) entry which is preliminary data.</text>
</comment>
<dbReference type="PANTHER" id="PTHR33217:SF7">
    <property type="entry name" value="TRANSPOSASE FOR INSERTION SEQUENCE ELEMENT IS1081"/>
    <property type="match status" value="1"/>
</dbReference>
<sequence length="331" mass="38505">MARTRYEKFRPFFLPPGHLRYLPEDYLHLTSSLLLGSRSIDSASRALKNMGLPINQDYLEEVIEEFVTYLEDLNSCPLPSDLAALILDAKHIHQKLKDGQKVMGHTTYVALGLTLDGQKKILGLYTFEGSESLEGWKKTLEKLLQRGLRGILIVIHDDFPGLLGLTSSLFPQADIQLCTVHLCRNARKHLSQENYRTFKSYFKSIKASLSYEEGLRLFDSLLKELPQENTFVKLLAKKKEHYLAFLKYPEEVRPLFSSTNLAEGINRKIEEAERACGGYFHSERDRDFRYGVLAKELLEGRWRRVNWKYQRVAHLLRYLFEERFKNEDLLV</sequence>
<evidence type="ECO:0000313" key="8">
    <source>
        <dbReference type="Proteomes" id="UP000078390"/>
    </source>
</evidence>
<dbReference type="Proteomes" id="UP000078390">
    <property type="component" value="Unassembled WGS sequence"/>
</dbReference>
<keyword evidence="5 6" id="KW-0233">DNA recombination</keyword>
<protein>
    <recommendedName>
        <fullName evidence="6">Mutator family transposase</fullName>
    </recommendedName>
</protein>
<keyword evidence="6" id="KW-0814">Transposable element</keyword>
<dbReference type="GO" id="GO:0004803">
    <property type="term" value="F:transposase activity"/>
    <property type="evidence" value="ECO:0007669"/>
    <property type="project" value="UniProtKB-UniRule"/>
</dbReference>
<dbReference type="Pfam" id="PF00872">
    <property type="entry name" value="Transposase_mut"/>
    <property type="match status" value="1"/>
</dbReference>
<comment type="similarity">
    <text evidence="2 6">Belongs to the transposase mutator family.</text>
</comment>
<evidence type="ECO:0000256" key="3">
    <source>
        <dbReference type="ARBA" id="ARBA00022578"/>
    </source>
</evidence>
<evidence type="ECO:0000256" key="2">
    <source>
        <dbReference type="ARBA" id="ARBA00010961"/>
    </source>
</evidence>
<keyword evidence="4 6" id="KW-0238">DNA-binding</keyword>
<evidence type="ECO:0000313" key="7">
    <source>
        <dbReference type="EMBL" id="OAQ20305.1"/>
    </source>
</evidence>
<dbReference type="GO" id="GO:0003677">
    <property type="term" value="F:DNA binding"/>
    <property type="evidence" value="ECO:0007669"/>
    <property type="project" value="UniProtKB-UniRule"/>
</dbReference>
<organism evidence="7 8">
    <name type="scientific">Thermosulfurimonas dismutans</name>
    <dbReference type="NCBI Taxonomy" id="999894"/>
    <lineage>
        <taxon>Bacteria</taxon>
        <taxon>Pseudomonadati</taxon>
        <taxon>Thermodesulfobacteriota</taxon>
        <taxon>Thermodesulfobacteria</taxon>
        <taxon>Thermodesulfobacteriales</taxon>
        <taxon>Thermodesulfobacteriaceae</taxon>
        <taxon>Thermosulfurimonas</taxon>
    </lineage>
</organism>
<dbReference type="STRING" id="999894.TDIS_1660"/>
<dbReference type="OrthoDB" id="9779930at2"/>
<evidence type="ECO:0000256" key="1">
    <source>
        <dbReference type="ARBA" id="ARBA00002190"/>
    </source>
</evidence>
<dbReference type="EMBL" id="LWLG01000013">
    <property type="protein sequence ID" value="OAQ20305.1"/>
    <property type="molecule type" value="Genomic_DNA"/>
</dbReference>
<gene>
    <name evidence="7" type="ORF">TDIS_1660</name>
</gene>
<evidence type="ECO:0000256" key="6">
    <source>
        <dbReference type="RuleBase" id="RU365089"/>
    </source>
</evidence>
<accession>A0A179D2L1</accession>
<keyword evidence="8" id="KW-1185">Reference proteome</keyword>
<evidence type="ECO:0000256" key="4">
    <source>
        <dbReference type="ARBA" id="ARBA00023125"/>
    </source>
</evidence>
<dbReference type="AlphaFoldDB" id="A0A179D2L1"/>